<feature type="region of interest" description="Disordered" evidence="1">
    <location>
        <begin position="250"/>
        <end position="282"/>
    </location>
</feature>
<dbReference type="EMBL" id="MN740430">
    <property type="protein sequence ID" value="QHU06028.1"/>
    <property type="molecule type" value="Genomic_DNA"/>
</dbReference>
<evidence type="ECO:0008006" key="3">
    <source>
        <dbReference type="Google" id="ProtNLM"/>
    </source>
</evidence>
<sequence length="282" mass="32922">MTEYVVCIPSYKRAQLCNDKTLTTLKEHHIPAKKIYVYVANKEEYDEYVQILDKSKYNKLIIGVKGIVPQRQFIKDYWPEGKHIVSFDDDVASIDLNMSSRFKGKSLDFFLKSAFKECKQRKAYIWGVYPVFNPYFRKARDEVSTCLNYIVAAFYGYINRPKLNAIKIILTKENGQKEDVEMSIKYFIHDGIVLRFNRIGFETKYYGKSGGLGNFDERMKPMLEASNRLKKAYPEYGEVSTKKTGMTEFRLKKIPARTEQQESNSKTKKLPKTHKNKSVKSK</sequence>
<reference evidence="2" key="1">
    <citation type="journal article" date="2020" name="Nature">
        <title>Giant virus diversity and host interactions through global metagenomics.</title>
        <authorList>
            <person name="Schulz F."/>
            <person name="Roux S."/>
            <person name="Paez-Espino D."/>
            <person name="Jungbluth S."/>
            <person name="Walsh D.A."/>
            <person name="Denef V.J."/>
            <person name="McMahon K.D."/>
            <person name="Konstantinidis K.T."/>
            <person name="Eloe-Fadrosh E.A."/>
            <person name="Kyrpides N.C."/>
            <person name="Woyke T."/>
        </authorList>
    </citation>
    <scope>NUCLEOTIDE SEQUENCE</scope>
    <source>
        <strain evidence="2">GVMAG-M-3300027747-57</strain>
    </source>
</reference>
<evidence type="ECO:0000256" key="1">
    <source>
        <dbReference type="SAM" id="MobiDB-lite"/>
    </source>
</evidence>
<dbReference type="AlphaFoldDB" id="A0A6C0JQ69"/>
<accession>A0A6C0JQ69</accession>
<proteinExistence type="predicted"/>
<name>A0A6C0JQ69_9ZZZZ</name>
<feature type="compositionally biased region" description="Basic residues" evidence="1">
    <location>
        <begin position="266"/>
        <end position="282"/>
    </location>
</feature>
<organism evidence="2">
    <name type="scientific">viral metagenome</name>
    <dbReference type="NCBI Taxonomy" id="1070528"/>
    <lineage>
        <taxon>unclassified sequences</taxon>
        <taxon>metagenomes</taxon>
        <taxon>organismal metagenomes</taxon>
    </lineage>
</organism>
<evidence type="ECO:0000313" key="2">
    <source>
        <dbReference type="EMBL" id="QHU06028.1"/>
    </source>
</evidence>
<protein>
    <recommendedName>
        <fullName evidence="3">Glycosyltransferase</fullName>
    </recommendedName>
</protein>